<evidence type="ECO:0000256" key="8">
    <source>
        <dbReference type="SAM" id="MobiDB-lite"/>
    </source>
</evidence>
<dbReference type="PANTHER" id="PTHR11319:SF35">
    <property type="entry name" value="OUTER MEMBRANE PROTEIN PMPC-RELATED"/>
    <property type="match status" value="1"/>
</dbReference>
<feature type="transmembrane region" description="Helical" evidence="9">
    <location>
        <begin position="509"/>
        <end position="527"/>
    </location>
</feature>
<dbReference type="Gene3D" id="2.160.20.10">
    <property type="entry name" value="Single-stranded right-handed beta-helix, Pectin lyase-like"/>
    <property type="match status" value="1"/>
</dbReference>
<feature type="transmembrane region" description="Helical" evidence="9">
    <location>
        <begin position="798"/>
        <end position="817"/>
    </location>
</feature>
<dbReference type="OMA" id="EMENDIM"/>
<evidence type="ECO:0000256" key="6">
    <source>
        <dbReference type="ARBA" id="ARBA00023136"/>
    </source>
</evidence>
<gene>
    <name evidence="10" type="primary">Contig12002.g12839</name>
    <name evidence="10" type="ORF">STYLEM_15151</name>
</gene>
<keyword evidence="6 9" id="KW-0472">Membrane</keyword>
<feature type="compositionally biased region" description="Basic and acidic residues" evidence="8">
    <location>
        <begin position="260"/>
        <end position="277"/>
    </location>
</feature>
<dbReference type="InterPro" id="IPR012334">
    <property type="entry name" value="Pectin_lyas_fold"/>
</dbReference>
<reference evidence="10 11" key="1">
    <citation type="submission" date="2014-06" db="EMBL/GenBank/DDBJ databases">
        <authorList>
            <person name="Swart Estienne"/>
        </authorList>
    </citation>
    <scope>NUCLEOTIDE SEQUENCE [LARGE SCALE GENOMIC DNA]</scope>
    <source>
        <strain evidence="10 11">130c</strain>
    </source>
</reference>
<dbReference type="Proteomes" id="UP000039865">
    <property type="component" value="Unassembled WGS sequence"/>
</dbReference>
<feature type="compositionally biased region" description="Polar residues" evidence="8">
    <location>
        <begin position="278"/>
        <end position="294"/>
    </location>
</feature>
<evidence type="ECO:0000256" key="3">
    <source>
        <dbReference type="ARBA" id="ARBA00004613"/>
    </source>
</evidence>
<dbReference type="OrthoDB" id="411811at2759"/>
<dbReference type="PANTHER" id="PTHR11319">
    <property type="entry name" value="G PROTEIN-COUPLED RECEPTOR-RELATED"/>
    <property type="match status" value="1"/>
</dbReference>
<evidence type="ECO:0000313" key="10">
    <source>
        <dbReference type="EMBL" id="CDW86060.1"/>
    </source>
</evidence>
<feature type="transmembrane region" description="Helical" evidence="9">
    <location>
        <begin position="547"/>
        <end position="565"/>
    </location>
</feature>
<evidence type="ECO:0000256" key="4">
    <source>
        <dbReference type="ARBA" id="ARBA00022525"/>
    </source>
</evidence>
<keyword evidence="4" id="KW-0964">Secreted</keyword>
<feature type="region of interest" description="Disordered" evidence="8">
    <location>
        <begin position="258"/>
        <end position="295"/>
    </location>
</feature>
<evidence type="ECO:0000256" key="5">
    <source>
        <dbReference type="ARBA" id="ARBA00022729"/>
    </source>
</evidence>
<keyword evidence="7" id="KW-0998">Cell outer membrane</keyword>
<evidence type="ECO:0008006" key="12">
    <source>
        <dbReference type="Google" id="ProtNLM"/>
    </source>
</evidence>
<evidence type="ECO:0000256" key="9">
    <source>
        <dbReference type="SAM" id="Phobius"/>
    </source>
</evidence>
<keyword evidence="9" id="KW-1133">Transmembrane helix</keyword>
<protein>
    <recommendedName>
        <fullName evidence="12">Right handed beta helix domain-containing protein</fullName>
    </recommendedName>
</protein>
<dbReference type="EMBL" id="CCKQ01014304">
    <property type="protein sequence ID" value="CDW86060.1"/>
    <property type="molecule type" value="Genomic_DNA"/>
</dbReference>
<feature type="transmembrane region" description="Helical" evidence="9">
    <location>
        <begin position="706"/>
        <end position="733"/>
    </location>
</feature>
<keyword evidence="9" id="KW-0812">Transmembrane</keyword>
<feature type="transmembrane region" description="Helical" evidence="9">
    <location>
        <begin position="655"/>
        <end position="673"/>
    </location>
</feature>
<feature type="transmembrane region" description="Helical" evidence="9">
    <location>
        <begin position="824"/>
        <end position="842"/>
    </location>
</feature>
<evidence type="ECO:0000256" key="7">
    <source>
        <dbReference type="ARBA" id="ARBA00023237"/>
    </source>
</evidence>
<organism evidence="10 11">
    <name type="scientific">Stylonychia lemnae</name>
    <name type="common">Ciliate</name>
    <dbReference type="NCBI Taxonomy" id="5949"/>
    <lineage>
        <taxon>Eukaryota</taxon>
        <taxon>Sar</taxon>
        <taxon>Alveolata</taxon>
        <taxon>Ciliophora</taxon>
        <taxon>Intramacronucleata</taxon>
        <taxon>Spirotrichea</taxon>
        <taxon>Stichotrichia</taxon>
        <taxon>Sporadotrichida</taxon>
        <taxon>Oxytrichidae</taxon>
        <taxon>Stylonychinae</taxon>
        <taxon>Stylonychia</taxon>
    </lineage>
</organism>
<proteinExistence type="predicted"/>
<comment type="subcellular location">
    <subcellularLocation>
        <location evidence="1">Cell envelope</location>
    </subcellularLocation>
    <subcellularLocation>
        <location evidence="2">Cell outer membrane</location>
    </subcellularLocation>
    <subcellularLocation>
        <location evidence="3">Secreted</location>
    </subcellularLocation>
</comment>
<keyword evidence="11" id="KW-1185">Reference proteome</keyword>
<accession>A0A078AUI1</accession>
<dbReference type="NCBIfam" id="TIGR01376">
    <property type="entry name" value="POMP_repeat"/>
    <property type="match status" value="2"/>
</dbReference>
<evidence type="ECO:0000256" key="2">
    <source>
        <dbReference type="ARBA" id="ARBA00004442"/>
    </source>
</evidence>
<evidence type="ECO:0000256" key="1">
    <source>
        <dbReference type="ARBA" id="ARBA00004196"/>
    </source>
</evidence>
<dbReference type="InParanoid" id="A0A078AUI1"/>
<evidence type="ECO:0000313" key="11">
    <source>
        <dbReference type="Proteomes" id="UP000039865"/>
    </source>
</evidence>
<dbReference type="InterPro" id="IPR003368">
    <property type="entry name" value="POMP_repeat"/>
</dbReference>
<feature type="transmembrane region" description="Helical" evidence="9">
    <location>
        <begin position="619"/>
        <end position="643"/>
    </location>
</feature>
<dbReference type="SUPFAM" id="SSF51126">
    <property type="entry name" value="Pectin lyase-like"/>
    <property type="match status" value="1"/>
</dbReference>
<dbReference type="InterPro" id="IPR011050">
    <property type="entry name" value="Pectin_lyase_fold/virulence"/>
</dbReference>
<name>A0A078AUI1_STYLE</name>
<sequence>MVLVPMVDLFIYLEVNYQFQYVSPDSEMTIKDSYFRQNVALFSGGAIYAANFKRLDVYNTTFEQNLAEDAGTLKAQNVNEQGGSIMCTDCGIFYLQNAQIIDSKSTKGGSIYLEQSNLRKNKYPDNMAYSTIIHNNSIKNSLSLTEGGAIYLHNLHKVLIQDNQFIKNAAENKGGGVYMDCQDPYNCKYEFGGANVFRQNQANSSGGAIYWNDVKPTLVDGASYIFKDNTALIYADDIASYPQKLIKLTIEQYNQQIKRSNPEQDDQRWLKSKEQDSQSRMLTLQTSSEQNNQRSGDKLPIMYLALVDQMGQVVGTQNSKKLDISIKSTLSNGSNALKYQASIIGTSTYYSKNGLYILDDISLIAAPGESYKFSIVSEGIDLNKPANSQILQSDSTNQTNIDFQLFVNLRECIPGEICSPCPAGKSYSLVKMTEPGQCSTCPSSKAICNGGSNIGPQKGYWRGMIPPQNNPQGSCLQGYRGILCADCNVGYSRTGTFECGKCPQYGQNLFRIIAIILVAIVVIIFMIRSTLNGAANVKNTTSVFQKIILNHIQLIVLTASFDFKWPQIVLDFFKTSQTIGEASNQIFSIDCFFNNDQGFDSVQGIEDQKIGKELGVRIFYIKLALFGSLPIFLVLISSSFWFILYNKKNQKSIRVTKAISTVVILLFLVHPNIVKYVFNLFNCIDIDGEKRVKNDLQILCYVEEHIIWALGIGLPSLIVWGLGIPLFGFILLLRDHKSLDSLVTRQKYGFLYRGFKRRFYYWEIVITYRKIFLIFIQIFLVQYGVITQTQTLNELETLSLITSLLTIFCGVFFIVSVDQTDIQIILFSNLTFFTFWTYKMIIEIQHMLMKKFSKVYIFLFLCNNQQKYDAIMEINRIKEENEILREKYQDHMKQLMDMCDNGELLLNQKNLEKLLNGFSKEKLLKVVGVYEEQQSQISNNDHHDKKRIHRPNKNKLTEENIITTLFKKQNRKFSTQLQDKEGLLMIKSQESAFRHHKKTRRKQQLKKMLEQSLNIRESANQRILFTENNQESQVFDYYDNTFSSMFTDSQKDDDKGKMISTTSDIENYTKKANCNMRIYKPKDVNTLPQRYSAEDLDFLEMENDIMQYTRYYDRPTATNSGLERQYSAKIYPDYKTELFDSSIKENGNSLAYDSLFHVIKKSQTLLSGRKKFSQIKNENHYKKLRANHSKSTHLLEEETSNNILLQLIAEEETPIQTDQMVHEELVLEDINSNDNPLDTNRTQNNLQPLLSLEFMREGESLSSSMNLVFKDLDGLKQLEQQQSLENYLGQSIENLKNEYLENSHYNM</sequence>
<keyword evidence="5" id="KW-0732">Signal</keyword>
<dbReference type="GO" id="GO:0005576">
    <property type="term" value="C:extracellular region"/>
    <property type="evidence" value="ECO:0007669"/>
    <property type="project" value="UniProtKB-SubCell"/>
</dbReference>
<feature type="transmembrane region" description="Helical" evidence="9">
    <location>
        <begin position="760"/>
        <end position="786"/>
    </location>
</feature>